<reference evidence="2" key="1">
    <citation type="submission" date="2021-05" db="EMBL/GenBank/DDBJ databases">
        <authorList>
            <person name="Alioto T."/>
            <person name="Alioto T."/>
            <person name="Gomez Garrido J."/>
        </authorList>
    </citation>
    <scope>NUCLEOTIDE SEQUENCE</scope>
</reference>
<feature type="region of interest" description="Disordered" evidence="1">
    <location>
        <begin position="66"/>
        <end position="88"/>
    </location>
</feature>
<organism evidence="2">
    <name type="scientific">Cacopsylla melanoneura</name>
    <dbReference type="NCBI Taxonomy" id="428564"/>
    <lineage>
        <taxon>Eukaryota</taxon>
        <taxon>Metazoa</taxon>
        <taxon>Ecdysozoa</taxon>
        <taxon>Arthropoda</taxon>
        <taxon>Hexapoda</taxon>
        <taxon>Insecta</taxon>
        <taxon>Pterygota</taxon>
        <taxon>Neoptera</taxon>
        <taxon>Paraneoptera</taxon>
        <taxon>Hemiptera</taxon>
        <taxon>Sternorrhyncha</taxon>
        <taxon>Psylloidea</taxon>
        <taxon>Psyllidae</taxon>
        <taxon>Psyllinae</taxon>
        <taxon>Cacopsylla</taxon>
    </lineage>
</organism>
<name>A0A8D8R741_9HEMI</name>
<dbReference type="AlphaFoldDB" id="A0A8D8R741"/>
<protein>
    <submittedName>
        <fullName evidence="2">Uncharacterized protein</fullName>
    </submittedName>
</protein>
<sequence>MGETRISMGERERAVAVVPARQHQVALVTPSQLITFRSIVTHLAQVVRRPGRTSMRAIATTIETTRSPETQNGTRTPGPTSTFPTSNLTRHCFVNGRLGSTSPRLRTVTVSRRRDDQRTRPRSVSTLIALI</sequence>
<proteinExistence type="predicted"/>
<accession>A0A8D8R741</accession>
<evidence type="ECO:0000256" key="1">
    <source>
        <dbReference type="SAM" id="MobiDB-lite"/>
    </source>
</evidence>
<dbReference type="EMBL" id="HBUF01127495">
    <property type="protein sequence ID" value="CAG6643527.1"/>
    <property type="molecule type" value="Transcribed_RNA"/>
</dbReference>
<evidence type="ECO:0000313" key="2">
    <source>
        <dbReference type="EMBL" id="CAG6643527.1"/>
    </source>
</evidence>